<feature type="transmembrane region" description="Helical" evidence="9">
    <location>
        <begin position="412"/>
        <end position="432"/>
    </location>
</feature>
<feature type="compositionally biased region" description="Low complexity" evidence="8">
    <location>
        <begin position="489"/>
        <end position="503"/>
    </location>
</feature>
<dbReference type="Gene3D" id="1.20.1250.20">
    <property type="entry name" value="MFS general substrate transporter like domains"/>
    <property type="match status" value="1"/>
</dbReference>
<dbReference type="OMA" id="MANNHEM"/>
<feature type="transmembrane region" description="Helical" evidence="9">
    <location>
        <begin position="386"/>
        <end position="406"/>
    </location>
</feature>
<feature type="region of interest" description="Disordered" evidence="8">
    <location>
        <begin position="484"/>
        <end position="510"/>
    </location>
</feature>
<dbReference type="FunFam" id="1.20.1250.20:FF:000134">
    <property type="entry name" value="MFS sugar transporter protein"/>
    <property type="match status" value="1"/>
</dbReference>
<feature type="transmembrane region" description="Helical" evidence="9">
    <location>
        <begin position="265"/>
        <end position="290"/>
    </location>
</feature>
<dbReference type="InParanoid" id="A0A168L2Y1"/>
<dbReference type="PROSITE" id="PS00217">
    <property type="entry name" value="SUGAR_TRANSPORT_2"/>
    <property type="match status" value="1"/>
</dbReference>
<feature type="transmembrane region" description="Helical" evidence="9">
    <location>
        <begin position="231"/>
        <end position="253"/>
    </location>
</feature>
<dbReference type="NCBIfam" id="TIGR00879">
    <property type="entry name" value="SP"/>
    <property type="match status" value="1"/>
</dbReference>
<reference evidence="11" key="1">
    <citation type="submission" date="2016-04" db="EMBL/GenBank/DDBJ databases">
        <authorList>
            <person name="Evans L.H."/>
            <person name="Alamgir A."/>
            <person name="Owens N."/>
            <person name="Weber N.D."/>
            <person name="Virtaneva K."/>
            <person name="Barbian K."/>
            <person name="Babar A."/>
            <person name="Rosenke K."/>
        </authorList>
    </citation>
    <scope>NUCLEOTIDE SEQUENCE [LARGE SCALE GENOMIC DNA]</scope>
    <source>
        <strain evidence="11">CBS 101.48</strain>
    </source>
</reference>
<dbReference type="InterPro" id="IPR036259">
    <property type="entry name" value="MFS_trans_sf"/>
</dbReference>
<keyword evidence="12" id="KW-1185">Reference proteome</keyword>
<dbReference type="AlphaFoldDB" id="A0A168L2Y1"/>
<dbReference type="FunCoup" id="A0A168L2Y1">
    <property type="interactions" value="409"/>
</dbReference>
<feature type="domain" description="Major facilitator superfamily (MFS) profile" evidence="10">
    <location>
        <begin position="1"/>
        <end position="440"/>
    </location>
</feature>
<dbReference type="Pfam" id="PF00083">
    <property type="entry name" value="Sugar_tr"/>
    <property type="match status" value="1"/>
</dbReference>
<sequence length="564" mass="63023">MPAFIEKYQLGSSNSPASTAAVTVSLASAFLASFVSGFVADRLGRKRLFYIGTLLNVLGCIIEMTGPTLVSFLIGRIITGLGLGVFSMLVPLYQSEIARPCNRGRLITLYQVGATLGMSISYWISYGTYLHQPTHISWMLPIAFQLVPGGLLLLGLHLIPESPRWLIYRNRHDEAFTIMAMLRSQGNQDDLNLQMEFTGVRQDVWFDKRYTRKSFLALWSTGTENNLTRTLLGMGIHIFTQLSGINAILFYLPHIMESSGVMDRATAMLVGNGLIALVNFLGTLPCFWFIDRWDRRRILVIGALAMALSMIVVAILSAIYDDTMAQSSLRHSFGTAATAALRTENRPATYTMLVFLCVFIAFFALSWGPVGWIYPAEIYPQIIRANAMGVTTSTSYLFNLVVTLLAPLMFRGMLWGTYLFFGCVCLVMAWIVHNYYPETRGRSLEEINLIFSGALIDQRPGAHHPATAAEALVHLEQIHYRNKRTSLDQQQQQQPQQQQQQQPLNTEEEAQPISTVVRSLESNVALSEKGIITTPMQAAHRRGSLHTALFPPYTRNAPIAKRTH</sequence>
<dbReference type="SUPFAM" id="SSF103473">
    <property type="entry name" value="MFS general substrate transporter"/>
    <property type="match status" value="1"/>
</dbReference>
<organism evidence="11">
    <name type="scientific">Absidia glauca</name>
    <name type="common">Pin mould</name>
    <dbReference type="NCBI Taxonomy" id="4829"/>
    <lineage>
        <taxon>Eukaryota</taxon>
        <taxon>Fungi</taxon>
        <taxon>Fungi incertae sedis</taxon>
        <taxon>Mucoromycota</taxon>
        <taxon>Mucoromycotina</taxon>
        <taxon>Mucoromycetes</taxon>
        <taxon>Mucorales</taxon>
        <taxon>Cunninghamellaceae</taxon>
        <taxon>Absidia</taxon>
    </lineage>
</organism>
<dbReference type="InterPro" id="IPR003663">
    <property type="entry name" value="Sugar/inositol_transpt"/>
</dbReference>
<evidence type="ECO:0000256" key="1">
    <source>
        <dbReference type="ARBA" id="ARBA00004141"/>
    </source>
</evidence>
<comment type="subcellular location">
    <subcellularLocation>
        <location evidence="1">Membrane</location>
        <topology evidence="1">Multi-pass membrane protein</topology>
    </subcellularLocation>
</comment>
<keyword evidence="5 9" id="KW-1133">Transmembrane helix</keyword>
<dbReference type="GO" id="GO:0016020">
    <property type="term" value="C:membrane"/>
    <property type="evidence" value="ECO:0007669"/>
    <property type="project" value="UniProtKB-SubCell"/>
</dbReference>
<evidence type="ECO:0000256" key="8">
    <source>
        <dbReference type="SAM" id="MobiDB-lite"/>
    </source>
</evidence>
<evidence type="ECO:0000256" key="2">
    <source>
        <dbReference type="ARBA" id="ARBA00010992"/>
    </source>
</evidence>
<dbReference type="InterPro" id="IPR050360">
    <property type="entry name" value="MFS_Sugar_Transporters"/>
</dbReference>
<keyword evidence="6 9" id="KW-0472">Membrane</keyword>
<dbReference type="PANTHER" id="PTHR48022">
    <property type="entry name" value="PLASTIDIC GLUCOSE TRANSPORTER 4"/>
    <property type="match status" value="1"/>
</dbReference>
<evidence type="ECO:0000256" key="7">
    <source>
        <dbReference type="RuleBase" id="RU003346"/>
    </source>
</evidence>
<evidence type="ECO:0000256" key="6">
    <source>
        <dbReference type="ARBA" id="ARBA00023136"/>
    </source>
</evidence>
<feature type="transmembrane region" description="Helical" evidence="9">
    <location>
        <begin position="297"/>
        <end position="320"/>
    </location>
</feature>
<evidence type="ECO:0000256" key="3">
    <source>
        <dbReference type="ARBA" id="ARBA00022448"/>
    </source>
</evidence>
<evidence type="ECO:0000256" key="5">
    <source>
        <dbReference type="ARBA" id="ARBA00022989"/>
    </source>
</evidence>
<dbReference type="Proteomes" id="UP000078561">
    <property type="component" value="Unassembled WGS sequence"/>
</dbReference>
<feature type="transmembrane region" description="Helical" evidence="9">
    <location>
        <begin position="136"/>
        <end position="159"/>
    </location>
</feature>
<dbReference type="OrthoDB" id="4142200at2759"/>
<dbReference type="InterPro" id="IPR020846">
    <property type="entry name" value="MFS_dom"/>
</dbReference>
<feature type="transmembrane region" description="Helical" evidence="9">
    <location>
        <begin position="106"/>
        <end position="124"/>
    </location>
</feature>
<keyword evidence="4 9" id="KW-0812">Transmembrane</keyword>
<comment type="similarity">
    <text evidence="2 7">Belongs to the major facilitator superfamily. Sugar transporter (TC 2.A.1.1) family.</text>
</comment>
<evidence type="ECO:0000313" key="12">
    <source>
        <dbReference type="Proteomes" id="UP000078561"/>
    </source>
</evidence>
<evidence type="ECO:0000259" key="10">
    <source>
        <dbReference type="PROSITE" id="PS50850"/>
    </source>
</evidence>
<protein>
    <recommendedName>
        <fullName evidence="10">Major facilitator superfamily (MFS) profile domain-containing protein</fullName>
    </recommendedName>
</protein>
<dbReference type="InterPro" id="IPR005829">
    <property type="entry name" value="Sugar_transporter_CS"/>
</dbReference>
<evidence type="ECO:0000256" key="9">
    <source>
        <dbReference type="SAM" id="Phobius"/>
    </source>
</evidence>
<evidence type="ECO:0000256" key="4">
    <source>
        <dbReference type="ARBA" id="ARBA00022692"/>
    </source>
</evidence>
<name>A0A168L2Y1_ABSGL</name>
<dbReference type="EMBL" id="LT550481">
    <property type="protein sequence ID" value="SAL95940.1"/>
    <property type="molecule type" value="Genomic_DNA"/>
</dbReference>
<proteinExistence type="inferred from homology"/>
<gene>
    <name evidence="11" type="primary">ABSGL_01281.1 scaffold 1223</name>
</gene>
<dbReference type="PANTHER" id="PTHR48022:SF2">
    <property type="entry name" value="PLASTIDIC GLUCOSE TRANSPORTER 4"/>
    <property type="match status" value="1"/>
</dbReference>
<dbReference type="GO" id="GO:0005351">
    <property type="term" value="F:carbohydrate:proton symporter activity"/>
    <property type="evidence" value="ECO:0007669"/>
    <property type="project" value="TreeGrafter"/>
</dbReference>
<keyword evidence="3 7" id="KW-0813">Transport</keyword>
<dbReference type="STRING" id="4829.A0A168L2Y1"/>
<accession>A0A168L2Y1</accession>
<feature type="transmembrane region" description="Helical" evidence="9">
    <location>
        <begin position="72"/>
        <end position="94"/>
    </location>
</feature>
<feature type="transmembrane region" description="Helical" evidence="9">
    <location>
        <begin position="47"/>
        <end position="66"/>
    </location>
</feature>
<feature type="transmembrane region" description="Helical" evidence="9">
    <location>
        <begin position="350"/>
        <end position="374"/>
    </location>
</feature>
<dbReference type="PRINTS" id="PR00171">
    <property type="entry name" value="SUGRTRNSPORT"/>
</dbReference>
<dbReference type="PROSITE" id="PS00216">
    <property type="entry name" value="SUGAR_TRANSPORT_1"/>
    <property type="match status" value="1"/>
</dbReference>
<dbReference type="PROSITE" id="PS50850">
    <property type="entry name" value="MFS"/>
    <property type="match status" value="1"/>
</dbReference>
<feature type="transmembrane region" description="Helical" evidence="9">
    <location>
        <begin position="20"/>
        <end position="40"/>
    </location>
</feature>
<dbReference type="InterPro" id="IPR005828">
    <property type="entry name" value="MFS_sugar_transport-like"/>
</dbReference>
<evidence type="ECO:0000313" key="11">
    <source>
        <dbReference type="EMBL" id="SAL95940.1"/>
    </source>
</evidence>